<feature type="compositionally biased region" description="Basic and acidic residues" evidence="1">
    <location>
        <begin position="488"/>
        <end position="497"/>
    </location>
</feature>
<feature type="region of interest" description="Disordered" evidence="1">
    <location>
        <begin position="291"/>
        <end position="524"/>
    </location>
</feature>
<name>A0A6J4MIL9_9BACT</name>
<evidence type="ECO:0000313" key="2">
    <source>
        <dbReference type="EMBL" id="CAA9360499.1"/>
    </source>
</evidence>
<feature type="region of interest" description="Disordered" evidence="1">
    <location>
        <begin position="250"/>
        <end position="278"/>
    </location>
</feature>
<organism evidence="2">
    <name type="scientific">uncultured Gemmatimonadota bacterium</name>
    <dbReference type="NCBI Taxonomy" id="203437"/>
    <lineage>
        <taxon>Bacteria</taxon>
        <taxon>Pseudomonadati</taxon>
        <taxon>Gemmatimonadota</taxon>
        <taxon>environmental samples</taxon>
    </lineage>
</organism>
<feature type="compositionally biased region" description="Basic residues" evidence="1">
    <location>
        <begin position="337"/>
        <end position="350"/>
    </location>
</feature>
<feature type="compositionally biased region" description="Basic residues" evidence="1">
    <location>
        <begin position="264"/>
        <end position="278"/>
    </location>
</feature>
<reference evidence="2" key="1">
    <citation type="submission" date="2020-02" db="EMBL/GenBank/DDBJ databases">
        <authorList>
            <person name="Meier V. D."/>
        </authorList>
    </citation>
    <scope>NUCLEOTIDE SEQUENCE</scope>
    <source>
        <strain evidence="2">AVDCRST_MAG68</strain>
    </source>
</reference>
<feature type="compositionally biased region" description="Basic and acidic residues" evidence="1">
    <location>
        <begin position="319"/>
        <end position="336"/>
    </location>
</feature>
<dbReference type="EMBL" id="CADCTW010000202">
    <property type="protein sequence ID" value="CAA9360499.1"/>
    <property type="molecule type" value="Genomic_DNA"/>
</dbReference>
<evidence type="ECO:0000256" key="1">
    <source>
        <dbReference type="SAM" id="MobiDB-lite"/>
    </source>
</evidence>
<feature type="region of interest" description="Disordered" evidence="1">
    <location>
        <begin position="1"/>
        <end position="194"/>
    </location>
</feature>
<dbReference type="AlphaFoldDB" id="A0A6J4MIL9"/>
<gene>
    <name evidence="2" type="ORF">AVDCRST_MAG68-4374</name>
</gene>
<feature type="compositionally biased region" description="Basic residues" evidence="1">
    <location>
        <begin position="53"/>
        <end position="66"/>
    </location>
</feature>
<feature type="non-terminal residue" evidence="2">
    <location>
        <position position="1"/>
    </location>
</feature>
<feature type="compositionally biased region" description="Basic residues" evidence="1">
    <location>
        <begin position="307"/>
        <end position="318"/>
    </location>
</feature>
<feature type="non-terminal residue" evidence="2">
    <location>
        <position position="524"/>
    </location>
</feature>
<protein>
    <submittedName>
        <fullName evidence="2">Uncharacterized protein</fullName>
    </submittedName>
</protein>
<proteinExistence type="predicted"/>
<sequence>EQRAIERVWRAGRLGGYPGGHRPRPARGGGLGGVLRYGPVRDPLHPPGARPYAQRRRLREGRRPRRQWRDAGGGGCRSEERNLPAARRGKLRPHPPADGPPTGRGQRQRLDAQPVQRRGWGSHRPHQPPGGGGKDECQPRSAGDPAHTPGGYRLGGVLQAAGSRPGAQGDAGRGRDVVQSLQGHRGEHPGGHPRLCALDRHRPAAADGRHLRGGRPVHARLGDEVRHRRRRAVPLHHGERREDVAAQEWVDGPAGWPPPEPQRRVRRRHRAGRRRRHRGPERRLLLHALRHGGAGLLGEPRRESGRHPHRYRRRVRAHSIRELRVREHHGGTDPHRPRQLHGHPARQHQSRHGDVGGQLRYVHDRPPHGALRRQQSEPIGPGLVPHRRRREPGGPTDQRGAQNVHRVDLSRHPLRRRGERLVEGGTFRDGVHPDLEPGSQGGDQALRRRCAGPDQPHRRGELRLSGGRGPAPARGDRGRGHRPAVQRRGAEALRPGEHAGGARARGAGDRRTAGAAGAAGKGGL</sequence>
<accession>A0A6J4MIL9</accession>